<comment type="caution">
    <text evidence="2">The sequence shown here is derived from an EMBL/GenBank/DDBJ whole genome shotgun (WGS) entry which is preliminary data.</text>
</comment>
<gene>
    <name evidence="2" type="ORF">F6J89_13495</name>
</gene>
<feature type="domain" description="vWA-MoxR associated protein C-terminal" evidence="1">
    <location>
        <begin position="358"/>
        <end position="578"/>
    </location>
</feature>
<reference evidence="2" key="1">
    <citation type="submission" date="2019-11" db="EMBL/GenBank/DDBJ databases">
        <title>Genomic insights into an expanded diversity of filamentous marine cyanobacteria reveals the extraordinary biosynthetic potential of Moorea and Okeania.</title>
        <authorList>
            <person name="Ferreira Leao T."/>
            <person name="Wang M."/>
            <person name="Moss N."/>
            <person name="Da Silva R."/>
            <person name="Sanders J."/>
            <person name="Nurk S."/>
            <person name="Gurevich A."/>
            <person name="Humphrey G."/>
            <person name="Reher R."/>
            <person name="Zhu Q."/>
            <person name="Belda-Ferre P."/>
            <person name="Glukhov E."/>
            <person name="Rex R."/>
            <person name="Dorrestein P.C."/>
            <person name="Knight R."/>
            <person name="Pevzner P."/>
            <person name="Gerwick W.H."/>
            <person name="Gerwick L."/>
        </authorList>
    </citation>
    <scope>NUCLEOTIDE SEQUENCE</scope>
    <source>
        <strain evidence="2">SIO1C4</strain>
    </source>
</reference>
<evidence type="ECO:0000313" key="2">
    <source>
        <dbReference type="EMBL" id="NER28609.1"/>
    </source>
</evidence>
<evidence type="ECO:0000259" key="1">
    <source>
        <dbReference type="Pfam" id="PF20028"/>
    </source>
</evidence>
<dbReference type="Pfam" id="PF13365">
    <property type="entry name" value="Trypsin_2"/>
    <property type="match status" value="1"/>
</dbReference>
<dbReference type="EMBL" id="JAAHFQ010000237">
    <property type="protein sequence ID" value="NER28609.1"/>
    <property type="molecule type" value="Genomic_DNA"/>
</dbReference>
<name>A0A6B3N652_9CYAN</name>
<dbReference type="Gene3D" id="2.40.10.120">
    <property type="match status" value="1"/>
</dbReference>
<accession>A0A6B3N652</accession>
<dbReference type="AlphaFoldDB" id="A0A6B3N652"/>
<dbReference type="Pfam" id="PF20028">
    <property type="entry name" value="VMAP-C"/>
    <property type="match status" value="1"/>
</dbReference>
<dbReference type="SUPFAM" id="SSF50494">
    <property type="entry name" value="Trypsin-like serine proteases"/>
    <property type="match status" value="1"/>
</dbReference>
<protein>
    <submittedName>
        <fullName evidence="2">Trypsin-like peptidase domain-containing protein</fullName>
    </submittedName>
</protein>
<sequence>MTFTREDYIQAITRIFDKNNHAIGTGFLVAPGYILTCAHVVLQAIGIDKKNFALYEGVPTDLIALDFPVLANGQKIDAKVVAWLPYSLSQGDVAGLKLLADEPSGAKSIPLTQIKFSDIKDEEHSVYGFGSVEGGQSDAYKPKTIIAGERFQFYKAGNPNDETIKEGFSGAPVWNEQRNCVIGMIATAMVSKEEQRSKAYAIPKKELDKGSNGILKQLRVYSLCDLIEKHLQQLGNEQKQKLRKAIATAFYLCDSGSVWIEKKTLQLQLLGLSQLGNRGWDGVDRLRQFAVFLATMDAVPGSMYRQIKNWVEYSRFNFDSLQTLAISEKKERNVSPAYPWEHLVVEVKPDEQEQKNVYISMWAIGDPDTYDSREPPPPLLETKKLLFTELPSFIDQWIDEEESLDNPMVHFFVPRYWLALNLDSYKTKSGLTLGSQYKLVMRIDLSQSPTLGKYYKWWQEKWQKILREKVQSLAGATFVRADITQKKQLLELKYAEMAILENLTEAQVEEVFTFITKKTALPVALWLRRSELSDRVDHVLDTKVVELPQRILKERLNALEEEENHCLGHHLSLVWEDPNIVTPTMNLQFDQEVC</sequence>
<dbReference type="InterPro" id="IPR045450">
    <property type="entry name" value="VMAP_C"/>
</dbReference>
<dbReference type="InterPro" id="IPR009003">
    <property type="entry name" value="Peptidase_S1_PA"/>
</dbReference>
<organism evidence="2">
    <name type="scientific">Symploca sp. SIO1C4</name>
    <dbReference type="NCBI Taxonomy" id="2607765"/>
    <lineage>
        <taxon>Bacteria</taxon>
        <taxon>Bacillati</taxon>
        <taxon>Cyanobacteriota</taxon>
        <taxon>Cyanophyceae</taxon>
        <taxon>Coleofasciculales</taxon>
        <taxon>Coleofasciculaceae</taxon>
        <taxon>Symploca</taxon>
    </lineage>
</organism>
<proteinExistence type="predicted"/>